<evidence type="ECO:0000259" key="6">
    <source>
        <dbReference type="Pfam" id="PF08386"/>
    </source>
</evidence>
<dbReference type="PANTHER" id="PTHR43248:SF29">
    <property type="entry name" value="TRIPEPTIDYL AMINOPEPTIDASE"/>
    <property type="match status" value="1"/>
</dbReference>
<dbReference type="EMBL" id="QUNO01000030">
    <property type="protein sequence ID" value="REH27107.1"/>
    <property type="molecule type" value="Genomic_DNA"/>
</dbReference>
<proteinExistence type="inferred from homology"/>
<keyword evidence="8" id="KW-1185">Reference proteome</keyword>
<dbReference type="RefSeq" id="WP_147328989.1">
    <property type="nucleotide sequence ID" value="NZ_CP144375.1"/>
</dbReference>
<name>A0A3E0GVZ0_9PSEU</name>
<evidence type="ECO:0000256" key="1">
    <source>
        <dbReference type="ARBA" id="ARBA00010088"/>
    </source>
</evidence>
<evidence type="ECO:0000256" key="3">
    <source>
        <dbReference type="ARBA" id="ARBA00022801"/>
    </source>
</evidence>
<dbReference type="SUPFAM" id="SSF53474">
    <property type="entry name" value="alpha/beta-Hydrolases"/>
    <property type="match status" value="1"/>
</dbReference>
<dbReference type="Gene3D" id="3.40.50.1820">
    <property type="entry name" value="alpha/beta hydrolase"/>
    <property type="match status" value="1"/>
</dbReference>
<comment type="similarity">
    <text evidence="1">Belongs to the peptidase S33 family.</text>
</comment>
<feature type="signal peptide" evidence="4">
    <location>
        <begin position="1"/>
        <end position="23"/>
    </location>
</feature>
<sequence>MRRSLSVALSLLAVVLLVTPARAQRVVWAPCPGALAALECATLSVPLDYAHPDQGTIAVVVSRRQATDSAHRKGVLLINPGGPGGSGLSMPRYVADHTPLGQYYDLVGFDPRGVGASTALRCLTPAALASLDSRPSDEEFAGWAAQARESEGACERAGGGLRPFIDTRDTARDMDQIRAALGVGKINYLGYSYGTYLGAVYGALFPDRLNLSVLDSSVHPEWIWRQQFLEQAAAYRSDVDAWASWVGDRNGAFGLGVGRAAVLATVEEIAGALVKSPVGKFNRTSLDGAVGEGARYRPLWSDLAQVLVAVRKGKDPSVADAVGAGMALAQRGLDVMQSGVFDTVTCEADWPGDPSTYFQDMRTYRAEYPYGFGVLRSAPTTCTYRSFKPAEAPATLVRGGYPVGVVVQAEGDTQTAYAGGPAMAARLRDNLITVTDEGAHGEYGSNPCVTEKINRYLIDGVLPDSSSLCPGAPRPNVAADVPAVPTRAATLGASIRSYLSGLPPF</sequence>
<dbReference type="Pfam" id="PF00561">
    <property type="entry name" value="Abhydrolase_1"/>
    <property type="match status" value="1"/>
</dbReference>
<keyword evidence="3" id="KW-0378">Hydrolase</keyword>
<gene>
    <name evidence="7" type="ORF">BCF44_13080</name>
</gene>
<dbReference type="OrthoDB" id="3930934at2"/>
<accession>A0A3E0GVZ0</accession>
<dbReference type="PANTHER" id="PTHR43248">
    <property type="entry name" value="2-SUCCINYL-6-HYDROXY-2,4-CYCLOHEXADIENE-1-CARBOXYLATE SYNTHASE"/>
    <property type="match status" value="1"/>
</dbReference>
<protein>
    <submittedName>
        <fullName evidence="7">TAP-like protein</fullName>
    </submittedName>
</protein>
<dbReference type="InterPro" id="IPR029058">
    <property type="entry name" value="AB_hydrolase_fold"/>
</dbReference>
<dbReference type="InterPro" id="IPR013595">
    <property type="entry name" value="Pept_S33_TAP-like_C"/>
</dbReference>
<comment type="caution">
    <text evidence="7">The sequence shown here is derived from an EMBL/GenBank/DDBJ whole genome shotgun (WGS) entry which is preliminary data.</text>
</comment>
<dbReference type="GO" id="GO:0016787">
    <property type="term" value="F:hydrolase activity"/>
    <property type="evidence" value="ECO:0007669"/>
    <property type="project" value="UniProtKB-KW"/>
</dbReference>
<reference evidence="7 8" key="1">
    <citation type="submission" date="2018-08" db="EMBL/GenBank/DDBJ databases">
        <title>Genomic Encyclopedia of Archaeal and Bacterial Type Strains, Phase II (KMG-II): from individual species to whole genera.</title>
        <authorList>
            <person name="Goeker M."/>
        </authorList>
    </citation>
    <scope>NUCLEOTIDE SEQUENCE [LARGE SCALE GENOMIC DNA]</scope>
    <source>
        <strain evidence="7 8">DSM 45791</strain>
    </source>
</reference>
<evidence type="ECO:0000256" key="4">
    <source>
        <dbReference type="SAM" id="SignalP"/>
    </source>
</evidence>
<evidence type="ECO:0000256" key="2">
    <source>
        <dbReference type="ARBA" id="ARBA00022729"/>
    </source>
</evidence>
<dbReference type="AlphaFoldDB" id="A0A3E0GVZ0"/>
<dbReference type="InterPro" id="IPR000073">
    <property type="entry name" value="AB_hydrolase_1"/>
</dbReference>
<dbReference type="InterPro" id="IPR051601">
    <property type="entry name" value="Serine_prot/Carboxylest_S33"/>
</dbReference>
<evidence type="ECO:0000313" key="8">
    <source>
        <dbReference type="Proteomes" id="UP000256269"/>
    </source>
</evidence>
<dbReference type="Pfam" id="PF08386">
    <property type="entry name" value="Abhydrolase_4"/>
    <property type="match status" value="1"/>
</dbReference>
<keyword evidence="2 4" id="KW-0732">Signal</keyword>
<feature type="chain" id="PRO_5017545706" evidence="4">
    <location>
        <begin position="24"/>
        <end position="505"/>
    </location>
</feature>
<evidence type="ECO:0000313" key="7">
    <source>
        <dbReference type="EMBL" id="REH27107.1"/>
    </source>
</evidence>
<evidence type="ECO:0000259" key="5">
    <source>
        <dbReference type="Pfam" id="PF00561"/>
    </source>
</evidence>
<feature type="domain" description="Peptidase S33 tripeptidyl aminopeptidase-like C-terminal" evidence="6">
    <location>
        <begin position="377"/>
        <end position="469"/>
    </location>
</feature>
<organism evidence="7 8">
    <name type="scientific">Kutzneria buriramensis</name>
    <dbReference type="NCBI Taxonomy" id="1045776"/>
    <lineage>
        <taxon>Bacteria</taxon>
        <taxon>Bacillati</taxon>
        <taxon>Actinomycetota</taxon>
        <taxon>Actinomycetes</taxon>
        <taxon>Pseudonocardiales</taxon>
        <taxon>Pseudonocardiaceae</taxon>
        <taxon>Kutzneria</taxon>
    </lineage>
</organism>
<feature type="domain" description="AB hydrolase-1" evidence="5">
    <location>
        <begin position="75"/>
        <end position="257"/>
    </location>
</feature>
<dbReference type="Proteomes" id="UP000256269">
    <property type="component" value="Unassembled WGS sequence"/>
</dbReference>